<protein>
    <submittedName>
        <fullName evidence="5">Peptidase M16</fullName>
    </submittedName>
</protein>
<dbReference type="InterPro" id="IPR001431">
    <property type="entry name" value="Pept_M16_Zn_BS"/>
</dbReference>
<dbReference type="Proteomes" id="UP000229703">
    <property type="component" value="Unassembled WGS sequence"/>
</dbReference>
<evidence type="ECO:0000313" key="6">
    <source>
        <dbReference type="Proteomes" id="UP000229703"/>
    </source>
</evidence>
<dbReference type="Gene3D" id="3.30.830.10">
    <property type="entry name" value="Metalloenzyme, LuxS/M16 peptidase-like"/>
    <property type="match status" value="2"/>
</dbReference>
<dbReference type="PANTHER" id="PTHR11851">
    <property type="entry name" value="METALLOPROTEASE"/>
    <property type="match status" value="1"/>
</dbReference>
<dbReference type="Pfam" id="PF05193">
    <property type="entry name" value="Peptidase_M16_C"/>
    <property type="match status" value="1"/>
</dbReference>
<feature type="domain" description="Peptidase M16 N-terminal" evidence="3">
    <location>
        <begin position="41"/>
        <end position="184"/>
    </location>
</feature>
<reference evidence="6" key="1">
    <citation type="submission" date="2017-09" db="EMBL/GenBank/DDBJ databases">
        <title>Depth-based differentiation of microbial function through sediment-hosted aquifers and enrichment of novel symbionts in the deep terrestrial subsurface.</title>
        <authorList>
            <person name="Probst A.J."/>
            <person name="Ladd B."/>
            <person name="Jarett J.K."/>
            <person name="Geller-Mcgrath D.E."/>
            <person name="Sieber C.M.K."/>
            <person name="Emerson J.B."/>
            <person name="Anantharaman K."/>
            <person name="Thomas B.C."/>
            <person name="Malmstrom R."/>
            <person name="Stieglmeier M."/>
            <person name="Klingl A."/>
            <person name="Woyke T."/>
            <person name="Ryan C.M."/>
            <person name="Banfield J.F."/>
        </authorList>
    </citation>
    <scope>NUCLEOTIDE SEQUENCE [LARGE SCALE GENOMIC DNA]</scope>
</reference>
<dbReference type="PROSITE" id="PS00143">
    <property type="entry name" value="INSULINASE"/>
    <property type="match status" value="1"/>
</dbReference>
<dbReference type="EMBL" id="PFJK01000031">
    <property type="protein sequence ID" value="PIX77808.1"/>
    <property type="molecule type" value="Genomic_DNA"/>
</dbReference>
<proteinExistence type="inferred from homology"/>
<evidence type="ECO:0000256" key="1">
    <source>
        <dbReference type="ARBA" id="ARBA00007261"/>
    </source>
</evidence>
<dbReference type="Pfam" id="PF00675">
    <property type="entry name" value="Peptidase_M16"/>
    <property type="match status" value="1"/>
</dbReference>
<accession>A0A2M7M554</accession>
<evidence type="ECO:0000313" key="5">
    <source>
        <dbReference type="EMBL" id="PIX77808.1"/>
    </source>
</evidence>
<dbReference type="InterPro" id="IPR011765">
    <property type="entry name" value="Pept_M16_N"/>
</dbReference>
<feature type="domain" description="Peptidase M16 C-terminal" evidence="4">
    <location>
        <begin position="190"/>
        <end position="364"/>
    </location>
</feature>
<dbReference type="InterPro" id="IPR007863">
    <property type="entry name" value="Peptidase_M16_C"/>
</dbReference>
<comment type="caution">
    <text evidence="5">The sequence shown here is derived from an EMBL/GenBank/DDBJ whole genome shotgun (WGS) entry which is preliminary data.</text>
</comment>
<evidence type="ECO:0000259" key="3">
    <source>
        <dbReference type="Pfam" id="PF00675"/>
    </source>
</evidence>
<dbReference type="GO" id="GO:0046872">
    <property type="term" value="F:metal ion binding"/>
    <property type="evidence" value="ECO:0007669"/>
    <property type="project" value="InterPro"/>
</dbReference>
<dbReference type="SUPFAM" id="SSF63411">
    <property type="entry name" value="LuxS/MPP-like metallohydrolase"/>
    <property type="match status" value="2"/>
</dbReference>
<dbReference type="PANTHER" id="PTHR11851:SF49">
    <property type="entry name" value="MITOCHONDRIAL-PROCESSING PEPTIDASE SUBUNIT ALPHA"/>
    <property type="match status" value="1"/>
</dbReference>
<gene>
    <name evidence="5" type="ORF">COZ37_00740</name>
</gene>
<dbReference type="GO" id="GO:0004222">
    <property type="term" value="F:metalloendopeptidase activity"/>
    <property type="evidence" value="ECO:0007669"/>
    <property type="project" value="InterPro"/>
</dbReference>
<sequence>MIQYECLTNYRNQDILLRMINGENPNAFKSVLSNGLTVIGRQMPSLSSVAMGIWIGAGSRYETAKINGISHFLEHLLFKGTKKRSGEQLKQAIEGVGGSFNGFTSEEATCYLVKVVNKHTSLGLDVLSDMVKNPLLKEADIEKERRVIIQEIKMYEDLPSHYVHELFGELLWPDHPLGRNIAGTLQSVSSIKRKALLDYWEEYYQTGNSVFSISGNFKKETILSQIEGYFGKIKKGKRKKFLPAKRKINHPQIKLNFKETEQAHLCLGGIGLSRNHPDRYTLELLSTILGGNMSSRLFREVREKRSLAYAIRAESHQQHDTGAFVVSAGVAPERTKEALRVILKELKKIKEKNVSPGELKRAKDFLLGQLTLSLEDSSSYMLWLGSQQITEGRTETFKEVKDCINRVEEQDLKRIASLIFQNSNLKLALIGPLKNKEELFSFLKL</sequence>
<dbReference type="GO" id="GO:0006508">
    <property type="term" value="P:proteolysis"/>
    <property type="evidence" value="ECO:0007669"/>
    <property type="project" value="InterPro"/>
</dbReference>
<name>A0A2M7M554_9BACT</name>
<evidence type="ECO:0000259" key="4">
    <source>
        <dbReference type="Pfam" id="PF05193"/>
    </source>
</evidence>
<dbReference type="AlphaFoldDB" id="A0A2M7M554"/>
<comment type="similarity">
    <text evidence="1 2">Belongs to the peptidase M16 family.</text>
</comment>
<dbReference type="InterPro" id="IPR011249">
    <property type="entry name" value="Metalloenz_LuxS/M16"/>
</dbReference>
<organism evidence="5 6">
    <name type="scientific">bacterium (Candidatus Ratteibacteria) CG_4_10_14_3_um_filter_41_18</name>
    <dbReference type="NCBI Taxonomy" id="2014287"/>
    <lineage>
        <taxon>Bacteria</taxon>
        <taxon>Candidatus Ratteibacteria</taxon>
    </lineage>
</organism>
<evidence type="ECO:0000256" key="2">
    <source>
        <dbReference type="RuleBase" id="RU004447"/>
    </source>
</evidence>
<dbReference type="InterPro" id="IPR050361">
    <property type="entry name" value="MPP/UQCRC_Complex"/>
</dbReference>